<evidence type="ECO:0000313" key="1">
    <source>
        <dbReference type="EMBL" id="CAG9165223.1"/>
    </source>
</evidence>
<reference evidence="1 2" key="1">
    <citation type="submission" date="2021-08" db="EMBL/GenBank/DDBJ databases">
        <authorList>
            <person name="Peeters C."/>
        </authorList>
    </citation>
    <scope>NUCLEOTIDE SEQUENCE [LARGE SCALE GENOMIC DNA]</scope>
    <source>
        <strain evidence="1 2">LMG 23992</strain>
    </source>
</reference>
<dbReference type="Proteomes" id="UP000727654">
    <property type="component" value="Unassembled WGS sequence"/>
</dbReference>
<accession>A0ABM8WD46</accession>
<evidence type="ECO:0000313" key="2">
    <source>
        <dbReference type="Proteomes" id="UP000727654"/>
    </source>
</evidence>
<protein>
    <submittedName>
        <fullName evidence="1">Uncharacterized protein</fullName>
    </submittedName>
</protein>
<dbReference type="EMBL" id="CAJZAI010000001">
    <property type="protein sequence ID" value="CAG9165223.1"/>
    <property type="molecule type" value="Genomic_DNA"/>
</dbReference>
<gene>
    <name evidence="1" type="ORF">LMG23992_00367</name>
</gene>
<proteinExistence type="predicted"/>
<name>A0ABM8WD46_9BURK</name>
<organism evidence="1 2">
    <name type="scientific">Cupriavidus laharis</name>
    <dbReference type="NCBI Taxonomy" id="151654"/>
    <lineage>
        <taxon>Bacteria</taxon>
        <taxon>Pseudomonadati</taxon>
        <taxon>Pseudomonadota</taxon>
        <taxon>Betaproteobacteria</taxon>
        <taxon>Burkholderiales</taxon>
        <taxon>Burkholderiaceae</taxon>
        <taxon>Cupriavidus</taxon>
    </lineage>
</organism>
<comment type="caution">
    <text evidence="1">The sequence shown here is derived from an EMBL/GenBank/DDBJ whole genome shotgun (WGS) entry which is preliminary data.</text>
</comment>
<keyword evidence="2" id="KW-1185">Reference proteome</keyword>
<sequence>MSKQTIEQVCHLDTPDAELTREQRRERGLLRDYGLGVRQAIGALPAAIVLTDKRWFRKIRPELKHLANLLEESGGVVPYTPGYPRIEKRPVPPTPISWSGTPLLAVLQAKLTPDLTVEQACHLYVPYDDEPLPPRAEYILEDVRLLWESGLDVVPVLLDMRSPGTTIPEGIVLKDERAFAATFPELAHLISLLKEVEGVVPYTRGLPRIMKPSTTFKPSVRTHLRLVSTSRA</sequence>